<sequence>NAIDLNIRVFTLCRIPDYNDLFNVAAVVVAYDISSNHGLSEALRWAKEARREGRHNLVLAAVGLRKDLVTRKRDDTAAAKQVAIGVRVTLYAEYSALQASSRTLTKFFGRIARRVAEYPELWVAPINVPTHPPHQ</sequence>
<organism evidence="1 2">
    <name type="scientific">Acanthamoeba castellanii (strain ATCC 30010 / Neff)</name>
    <dbReference type="NCBI Taxonomy" id="1257118"/>
    <lineage>
        <taxon>Eukaryota</taxon>
        <taxon>Amoebozoa</taxon>
        <taxon>Discosea</taxon>
        <taxon>Longamoebia</taxon>
        <taxon>Centramoebida</taxon>
        <taxon>Acanthamoebidae</taxon>
        <taxon>Acanthamoeba</taxon>
    </lineage>
</organism>
<dbReference type="VEuPathDB" id="AmoebaDB:ACA1_108860"/>
<dbReference type="GO" id="GO:0003924">
    <property type="term" value="F:GTPase activity"/>
    <property type="evidence" value="ECO:0007669"/>
    <property type="project" value="InterPro"/>
</dbReference>
<evidence type="ECO:0008006" key="3">
    <source>
        <dbReference type="Google" id="ProtNLM"/>
    </source>
</evidence>
<keyword evidence="2" id="KW-1185">Reference proteome</keyword>
<dbReference type="RefSeq" id="XP_004332829.1">
    <property type="nucleotide sequence ID" value="XM_004332781.1"/>
</dbReference>
<reference evidence="1 2" key="1">
    <citation type="journal article" date="2013" name="Genome Biol.">
        <title>Genome of Acanthamoeba castellanii highlights extensive lateral gene transfer and early evolution of tyrosine kinase signaling.</title>
        <authorList>
            <person name="Clarke M."/>
            <person name="Lohan A.J."/>
            <person name="Liu B."/>
            <person name="Lagkouvardos I."/>
            <person name="Roy S."/>
            <person name="Zafar N."/>
            <person name="Bertelli C."/>
            <person name="Schilde C."/>
            <person name="Kianianmomeni A."/>
            <person name="Burglin T.R."/>
            <person name="Frech C."/>
            <person name="Turcotte B."/>
            <person name="Kopec K.O."/>
            <person name="Synnott J.M."/>
            <person name="Choo C."/>
            <person name="Paponov I."/>
            <person name="Finkler A."/>
            <person name="Soon Heng Tan C."/>
            <person name="Hutchins A.P."/>
            <person name="Weinmeier T."/>
            <person name="Rattei T."/>
            <person name="Chu J.S."/>
            <person name="Gimenez G."/>
            <person name="Irimia M."/>
            <person name="Rigden D.J."/>
            <person name="Fitzpatrick D.A."/>
            <person name="Lorenzo-Morales J."/>
            <person name="Bateman A."/>
            <person name="Chiu C.H."/>
            <person name="Tang P."/>
            <person name="Hegemann P."/>
            <person name="Fromm H."/>
            <person name="Raoult D."/>
            <person name="Greub G."/>
            <person name="Miranda-Saavedra D."/>
            <person name="Chen N."/>
            <person name="Nash P."/>
            <person name="Ginger M.L."/>
            <person name="Horn M."/>
            <person name="Schaap P."/>
            <person name="Caler L."/>
            <person name="Loftus B."/>
        </authorList>
    </citation>
    <scope>NUCLEOTIDE SEQUENCE [LARGE SCALE GENOMIC DNA]</scope>
    <source>
        <strain evidence="1 2">Neff</strain>
    </source>
</reference>
<dbReference type="Pfam" id="PF00071">
    <property type="entry name" value="Ras"/>
    <property type="match status" value="1"/>
</dbReference>
<dbReference type="GeneID" id="14911190"/>
<protein>
    <recommendedName>
        <fullName evidence="3">Ras subfamily protein</fullName>
    </recommendedName>
</protein>
<dbReference type="InterPro" id="IPR027417">
    <property type="entry name" value="P-loop_NTPase"/>
</dbReference>
<name>L8GF52_ACACF</name>
<gene>
    <name evidence="1" type="ORF">ACA1_108860</name>
</gene>
<dbReference type="EMBL" id="KB008174">
    <property type="protein sequence ID" value="ELR10816.1"/>
    <property type="molecule type" value="Genomic_DNA"/>
</dbReference>
<dbReference type="KEGG" id="acan:ACA1_108860"/>
<dbReference type="Gene3D" id="3.40.50.300">
    <property type="entry name" value="P-loop containing nucleotide triphosphate hydrolases"/>
    <property type="match status" value="1"/>
</dbReference>
<evidence type="ECO:0000313" key="1">
    <source>
        <dbReference type="EMBL" id="ELR10816.1"/>
    </source>
</evidence>
<evidence type="ECO:0000313" key="2">
    <source>
        <dbReference type="Proteomes" id="UP000011083"/>
    </source>
</evidence>
<accession>L8GF52</accession>
<dbReference type="GO" id="GO:0005525">
    <property type="term" value="F:GTP binding"/>
    <property type="evidence" value="ECO:0007669"/>
    <property type="project" value="InterPro"/>
</dbReference>
<proteinExistence type="predicted"/>
<dbReference type="AlphaFoldDB" id="L8GF52"/>
<dbReference type="InterPro" id="IPR001806">
    <property type="entry name" value="Small_GTPase"/>
</dbReference>
<feature type="non-terminal residue" evidence="1">
    <location>
        <position position="135"/>
    </location>
</feature>
<dbReference type="Proteomes" id="UP000011083">
    <property type="component" value="Unassembled WGS sequence"/>
</dbReference>